<dbReference type="Pfam" id="PF01944">
    <property type="entry name" value="SpoIIM"/>
    <property type="match status" value="1"/>
</dbReference>
<feature type="transmembrane region" description="Helical" evidence="1">
    <location>
        <begin position="64"/>
        <end position="83"/>
    </location>
</feature>
<keyword evidence="1" id="KW-0472">Membrane</keyword>
<proteinExistence type="predicted"/>
<feature type="transmembrane region" description="Helical" evidence="1">
    <location>
        <begin position="176"/>
        <end position="201"/>
    </location>
</feature>
<dbReference type="PANTHER" id="PTHR35337">
    <property type="entry name" value="SLR1478 PROTEIN"/>
    <property type="match status" value="1"/>
</dbReference>
<name>A0AA96LEK3_9BACL</name>
<feature type="transmembrane region" description="Helical" evidence="1">
    <location>
        <begin position="128"/>
        <end position="155"/>
    </location>
</feature>
<dbReference type="AlphaFoldDB" id="A0AA96LEK3"/>
<dbReference type="RefSeq" id="WP_315605553.1">
    <property type="nucleotide sequence ID" value="NZ_CP130318.1"/>
</dbReference>
<evidence type="ECO:0000256" key="1">
    <source>
        <dbReference type="SAM" id="Phobius"/>
    </source>
</evidence>
<gene>
    <name evidence="2" type="ORF">MJA45_01530</name>
</gene>
<keyword evidence="1" id="KW-0812">Transmembrane</keyword>
<reference evidence="2 3" key="1">
    <citation type="submission" date="2022-02" db="EMBL/GenBank/DDBJ databases">
        <title>Paenibacillus sp. MBLB1776 Whole Genome Shotgun Sequencing.</title>
        <authorList>
            <person name="Hwang C.Y."/>
            <person name="Cho E.-S."/>
            <person name="Seo M.-J."/>
        </authorList>
    </citation>
    <scope>NUCLEOTIDE SEQUENCE [LARGE SCALE GENOMIC DNA]</scope>
    <source>
        <strain evidence="2 3">MBLB1776</strain>
    </source>
</reference>
<dbReference type="Proteomes" id="UP001305702">
    <property type="component" value="Chromosome"/>
</dbReference>
<keyword evidence="3" id="KW-1185">Reference proteome</keyword>
<feature type="transmembrane region" description="Helical" evidence="1">
    <location>
        <begin position="12"/>
        <end position="34"/>
    </location>
</feature>
<dbReference type="PANTHER" id="PTHR35337:SF1">
    <property type="entry name" value="SLR1478 PROTEIN"/>
    <property type="match status" value="1"/>
</dbReference>
<dbReference type="EMBL" id="CP130318">
    <property type="protein sequence ID" value="WNQ11779.1"/>
    <property type="molecule type" value="Genomic_DNA"/>
</dbReference>
<feature type="transmembrane region" description="Helical" evidence="1">
    <location>
        <begin position="90"/>
        <end position="108"/>
    </location>
</feature>
<keyword evidence="1" id="KW-1133">Transmembrane helix</keyword>
<dbReference type="InterPro" id="IPR002798">
    <property type="entry name" value="SpoIIM-like"/>
</dbReference>
<sequence length="203" mass="22757">MTLKAWYVQLRLMKHYIIASAIVFLAGGAIGYFYPEMFRALMDSKINQLQDVAKQLVESEHKQLYTFLFIFTNNTVLSILMMYAGMLFGLIPLYFLVTNGMILGYLASYNETGDKWFLFAKGIAPHGIIEIPAIVLACAFGLRFGFLLLEAIASLPSAARRERVRNKAYSFMKATIPMMGVIAVLLLAAAVIESTLTMWLMGK</sequence>
<organism evidence="2 3">
    <name type="scientific">Paenibacillus aurantius</name>
    <dbReference type="NCBI Taxonomy" id="2918900"/>
    <lineage>
        <taxon>Bacteria</taxon>
        <taxon>Bacillati</taxon>
        <taxon>Bacillota</taxon>
        <taxon>Bacilli</taxon>
        <taxon>Bacillales</taxon>
        <taxon>Paenibacillaceae</taxon>
        <taxon>Paenibacillus</taxon>
    </lineage>
</organism>
<accession>A0AA96LEK3</accession>
<evidence type="ECO:0000313" key="2">
    <source>
        <dbReference type="EMBL" id="WNQ11779.1"/>
    </source>
</evidence>
<protein>
    <submittedName>
        <fullName evidence="2">Stage II sporulation protein M</fullName>
    </submittedName>
</protein>
<evidence type="ECO:0000313" key="3">
    <source>
        <dbReference type="Proteomes" id="UP001305702"/>
    </source>
</evidence>
<dbReference type="KEGG" id="paun:MJA45_01530"/>